<evidence type="ECO:0000313" key="5">
    <source>
        <dbReference type="Proteomes" id="UP000070700"/>
    </source>
</evidence>
<dbReference type="GO" id="GO:0046983">
    <property type="term" value="F:protein dimerization activity"/>
    <property type="evidence" value="ECO:0007669"/>
    <property type="project" value="InterPro"/>
</dbReference>
<dbReference type="InParanoid" id="A0A194XMW1"/>
<evidence type="ECO:0000313" key="4">
    <source>
        <dbReference type="EMBL" id="KUJ21424.1"/>
    </source>
</evidence>
<dbReference type="EMBL" id="KQ947408">
    <property type="protein sequence ID" value="KUJ21424.1"/>
    <property type="molecule type" value="Genomic_DNA"/>
</dbReference>
<dbReference type="OrthoDB" id="3542681at2759"/>
<dbReference type="PROSITE" id="PS50888">
    <property type="entry name" value="BHLH"/>
    <property type="match status" value="1"/>
</dbReference>
<feature type="compositionally biased region" description="Basic residues" evidence="2">
    <location>
        <begin position="49"/>
        <end position="63"/>
    </location>
</feature>
<feature type="coiled-coil region" evidence="1">
    <location>
        <begin position="107"/>
        <end position="137"/>
    </location>
</feature>
<dbReference type="Gene3D" id="4.10.280.10">
    <property type="entry name" value="Helix-loop-helix DNA-binding domain"/>
    <property type="match status" value="1"/>
</dbReference>
<evidence type="ECO:0000256" key="2">
    <source>
        <dbReference type="SAM" id="MobiDB-lite"/>
    </source>
</evidence>
<dbReference type="RefSeq" id="XP_018075779.1">
    <property type="nucleotide sequence ID" value="XM_018207496.1"/>
</dbReference>
<dbReference type="SMART" id="SM00353">
    <property type="entry name" value="HLH"/>
    <property type="match status" value="1"/>
</dbReference>
<protein>
    <recommendedName>
        <fullName evidence="3">BHLH domain-containing protein</fullName>
    </recommendedName>
</protein>
<dbReference type="Proteomes" id="UP000070700">
    <property type="component" value="Unassembled WGS sequence"/>
</dbReference>
<dbReference type="Pfam" id="PF00010">
    <property type="entry name" value="HLH"/>
    <property type="match status" value="1"/>
</dbReference>
<organism evidence="4 5">
    <name type="scientific">Mollisia scopiformis</name>
    <name type="common">Conifer needle endophyte fungus</name>
    <name type="synonym">Phialocephala scopiformis</name>
    <dbReference type="NCBI Taxonomy" id="149040"/>
    <lineage>
        <taxon>Eukaryota</taxon>
        <taxon>Fungi</taxon>
        <taxon>Dikarya</taxon>
        <taxon>Ascomycota</taxon>
        <taxon>Pezizomycotina</taxon>
        <taxon>Leotiomycetes</taxon>
        <taxon>Helotiales</taxon>
        <taxon>Mollisiaceae</taxon>
        <taxon>Mollisia</taxon>
    </lineage>
</organism>
<feature type="domain" description="BHLH" evidence="3">
    <location>
        <begin position="58"/>
        <end position="117"/>
    </location>
</feature>
<gene>
    <name evidence="4" type="ORF">LY89DRAFT_433299</name>
</gene>
<dbReference type="KEGG" id="psco:LY89DRAFT_433299"/>
<sequence length="150" mass="16624">MSPLSTSTDMPVRSSRQTKSAPQPQQKSASISMPTRFNSTASKDSRSAARSRRSPRGGSHRVHNNVERQYRARLNDQYSVLLDALPVEITSSHGTDGDKTLSKIEILDLAKQHIATLEEEEAQLKEEKVMLKGQMQLLKGLVQLTGELVP</sequence>
<keyword evidence="5" id="KW-1185">Reference proteome</keyword>
<dbReference type="SUPFAM" id="SSF47459">
    <property type="entry name" value="HLH, helix-loop-helix DNA-binding domain"/>
    <property type="match status" value="1"/>
</dbReference>
<dbReference type="GeneID" id="28817222"/>
<name>A0A194XMW1_MOLSC</name>
<dbReference type="InterPro" id="IPR011598">
    <property type="entry name" value="bHLH_dom"/>
</dbReference>
<dbReference type="InterPro" id="IPR036638">
    <property type="entry name" value="HLH_DNA-bd_sf"/>
</dbReference>
<dbReference type="AlphaFoldDB" id="A0A194XMW1"/>
<keyword evidence="1" id="KW-0175">Coiled coil</keyword>
<feature type="region of interest" description="Disordered" evidence="2">
    <location>
        <begin position="1"/>
        <end position="67"/>
    </location>
</feature>
<reference evidence="4 5" key="1">
    <citation type="submission" date="2015-10" db="EMBL/GenBank/DDBJ databases">
        <title>Full genome of DAOMC 229536 Phialocephala scopiformis, a fungal endophyte of spruce producing the potent anti-insectan compound rugulosin.</title>
        <authorList>
            <consortium name="DOE Joint Genome Institute"/>
            <person name="Walker A.K."/>
            <person name="Frasz S.L."/>
            <person name="Seifert K.A."/>
            <person name="Miller J.D."/>
            <person name="Mondo S.J."/>
            <person name="Labutti K."/>
            <person name="Lipzen A."/>
            <person name="Dockter R."/>
            <person name="Kennedy M."/>
            <person name="Grigoriev I.V."/>
            <person name="Spatafora J.W."/>
        </authorList>
    </citation>
    <scope>NUCLEOTIDE SEQUENCE [LARGE SCALE GENOMIC DNA]</scope>
    <source>
        <strain evidence="4 5">CBS 120377</strain>
    </source>
</reference>
<evidence type="ECO:0000259" key="3">
    <source>
        <dbReference type="PROSITE" id="PS50888"/>
    </source>
</evidence>
<evidence type="ECO:0000256" key="1">
    <source>
        <dbReference type="SAM" id="Coils"/>
    </source>
</evidence>
<feature type="compositionally biased region" description="Polar residues" evidence="2">
    <location>
        <begin position="1"/>
        <end position="42"/>
    </location>
</feature>
<proteinExistence type="predicted"/>
<accession>A0A194XMW1</accession>